<organism evidence="1">
    <name type="scientific">Cacopsylla melanoneura</name>
    <dbReference type="NCBI Taxonomy" id="428564"/>
    <lineage>
        <taxon>Eukaryota</taxon>
        <taxon>Metazoa</taxon>
        <taxon>Ecdysozoa</taxon>
        <taxon>Arthropoda</taxon>
        <taxon>Hexapoda</taxon>
        <taxon>Insecta</taxon>
        <taxon>Pterygota</taxon>
        <taxon>Neoptera</taxon>
        <taxon>Paraneoptera</taxon>
        <taxon>Hemiptera</taxon>
        <taxon>Sternorrhyncha</taxon>
        <taxon>Psylloidea</taxon>
        <taxon>Psyllidae</taxon>
        <taxon>Psyllinae</taxon>
        <taxon>Cacopsylla</taxon>
    </lineage>
</organism>
<dbReference type="EMBL" id="HBUF01362873">
    <property type="protein sequence ID" value="CAG6721881.1"/>
    <property type="molecule type" value="Transcribed_RNA"/>
</dbReference>
<dbReference type="AlphaFoldDB" id="A0A8D8VA91"/>
<accession>A0A8D8VA91</accession>
<protein>
    <submittedName>
        <fullName evidence="1">Uncharacterized protein</fullName>
    </submittedName>
</protein>
<name>A0A8D8VA91_9HEMI</name>
<proteinExistence type="predicted"/>
<reference evidence="1" key="1">
    <citation type="submission" date="2021-05" db="EMBL/GenBank/DDBJ databases">
        <authorList>
            <person name="Alioto T."/>
            <person name="Alioto T."/>
            <person name="Gomez Garrido J."/>
        </authorList>
    </citation>
    <scope>NUCLEOTIDE SEQUENCE</scope>
</reference>
<sequence length="107" mass="13134">MKSSRQRAWIWVSVRKSMTLPFEQTMRRRARTETTTMTLMPWSTCKRSLRTATVVRSSPSSVCWKRKKFSRRRWRRKRTRCISCPKTSGRSWPRRRSWERRGLLRRV</sequence>
<dbReference type="EMBL" id="HBUF01362872">
    <property type="protein sequence ID" value="CAG6721878.1"/>
    <property type="molecule type" value="Transcribed_RNA"/>
</dbReference>
<evidence type="ECO:0000313" key="1">
    <source>
        <dbReference type="EMBL" id="CAG6721881.1"/>
    </source>
</evidence>